<name>A0ACC5ZYQ2_9RHOB</name>
<protein>
    <submittedName>
        <fullName evidence="1">BCCT family transporter</fullName>
    </submittedName>
</protein>
<gene>
    <name evidence="1" type="ORF">M8744_10050</name>
</gene>
<evidence type="ECO:0000313" key="1">
    <source>
        <dbReference type="EMBL" id="MCM2562484.1"/>
    </source>
</evidence>
<accession>A0ACC5ZYQ2</accession>
<reference evidence="1" key="1">
    <citation type="submission" date="2022-06" db="EMBL/GenBank/DDBJ databases">
        <title>Lutimaribacter sp. EGI FJ00013, a novel bacterium isolated from a salt lake sediment enrichment.</title>
        <authorList>
            <person name="Gao L."/>
            <person name="Fang B.-Z."/>
            <person name="Li W.-J."/>
        </authorList>
    </citation>
    <scope>NUCLEOTIDE SEQUENCE</scope>
    <source>
        <strain evidence="1">EGI FJ00013</strain>
    </source>
</reference>
<organism evidence="1 2">
    <name type="scientific">Lutimaribacter degradans</name>
    <dbReference type="NCBI Taxonomy" id="2945989"/>
    <lineage>
        <taxon>Bacteria</taxon>
        <taxon>Pseudomonadati</taxon>
        <taxon>Pseudomonadota</taxon>
        <taxon>Alphaproteobacteria</taxon>
        <taxon>Rhodobacterales</taxon>
        <taxon>Roseobacteraceae</taxon>
        <taxon>Lutimaribacter</taxon>
    </lineage>
</organism>
<evidence type="ECO:0000313" key="2">
    <source>
        <dbReference type="Proteomes" id="UP001203036"/>
    </source>
</evidence>
<keyword evidence="2" id="KW-1185">Reference proteome</keyword>
<comment type="caution">
    <text evidence="1">The sequence shown here is derived from an EMBL/GenBank/DDBJ whole genome shotgun (WGS) entry which is preliminary data.</text>
</comment>
<proteinExistence type="predicted"/>
<dbReference type="EMBL" id="JAMQGO010000005">
    <property type="protein sequence ID" value="MCM2562484.1"/>
    <property type="molecule type" value="Genomic_DNA"/>
</dbReference>
<sequence length="579" mass="61990">MSDSSDYGIPEPEGASDIIETDYEIGQDNVETKIGPIRLDFHNPVFLITGALVLVFVAIALIWPTGARDAFMAMRTFVLTQFDWFFLMSANLFVIFALVLIVTPWGSVRLGGSDATPDYSYPAWFAMLFAAGMGIGLMFFGVLEPVYYFGTPWGDQPLGGDLGIVDGEVADAATVEAARQMAMAATIFHWGLHPWAIYAIVALALALFSYNKGLPLTLRSAFYPLLGERVWGFWGNAIDTVAAFATLFGLATSLGLGATQVASGLTEVFGSGDAEAGTRNFLGFLWGNAAENTAGIQNSSMLLALIIAFITAIALVSVIRGLDGGVKILSEINMGFAGLLLAFVFLSGPTVAILGNFVSGLGAYAREIVPLSNPFGREDTSFLHGWTTFYWAWWISWSPFVGMFIARVSRGRTVREFITCVLLIPSLVCIFWMATFGGTAITQVVEGATESGVFQNVIASYKPEISLFAMLGELPLAAITSTLAVVLVIIFFVTSSDSGSLVIDTITAGGKVDAPVSQRIFWCIFEGAVAAVLLLGAAGTAGLDSLQAMVISTGLFFTVVLLVMCFSIFRGLMTERQNT</sequence>
<dbReference type="Proteomes" id="UP001203036">
    <property type="component" value="Unassembled WGS sequence"/>
</dbReference>